<gene>
    <name evidence="1" type="ORF">K8V90_05155</name>
</gene>
<evidence type="ECO:0000313" key="1">
    <source>
        <dbReference type="EMBL" id="HJG96472.1"/>
    </source>
</evidence>
<protein>
    <submittedName>
        <fullName evidence="1">Uncharacterized protein</fullName>
    </submittedName>
</protein>
<dbReference type="AlphaFoldDB" id="A0A921N0Q2"/>
<evidence type="ECO:0000313" key="2">
    <source>
        <dbReference type="Proteomes" id="UP000776700"/>
    </source>
</evidence>
<name>A0A921N0Q2_9FIRM</name>
<sequence>MDISLNTDFEIIKKSSSTVLCNELSKCVYEGYKKDSKKNYKVTKKMICIFEFLYKVRIATKDQINRYLTLNGYSNVSEDFLKILNMKYGTLSYIDCKSANKTKRVYVPAVGMLYVLDKYTSLEINENTDEYVFQQNINNSFVNKNQKEILKGIILTQLYLDIIQNSVNEVLYLENRVTINQFIKNDINNEKVKFKCDLLVSFKINDKIQSYFVKYIDKDFDIRKYMEIIKAFDIFVKDEELIDRYCIISDKKPKLVFIAQTQEFMQDLFNTIINYNIDFNNICLSCLDVIFKDKEYKTFKEEDAFLDIAAYI</sequence>
<dbReference type="EMBL" id="DYUB01000165">
    <property type="protein sequence ID" value="HJG96472.1"/>
    <property type="molecule type" value="Genomic_DNA"/>
</dbReference>
<accession>A0A921N0Q2</accession>
<proteinExistence type="predicted"/>
<reference evidence="1" key="2">
    <citation type="submission" date="2021-09" db="EMBL/GenBank/DDBJ databases">
        <authorList>
            <person name="Gilroy R."/>
        </authorList>
    </citation>
    <scope>NUCLEOTIDE SEQUENCE</scope>
    <source>
        <strain evidence="1">1277</strain>
    </source>
</reference>
<organism evidence="1 2">
    <name type="scientific">Romboutsia timonensis</name>
    <dbReference type="NCBI Taxonomy" id="1776391"/>
    <lineage>
        <taxon>Bacteria</taxon>
        <taxon>Bacillati</taxon>
        <taxon>Bacillota</taxon>
        <taxon>Clostridia</taxon>
        <taxon>Peptostreptococcales</taxon>
        <taxon>Peptostreptococcaceae</taxon>
        <taxon>Romboutsia</taxon>
    </lineage>
</organism>
<comment type="caution">
    <text evidence="1">The sequence shown here is derived from an EMBL/GenBank/DDBJ whole genome shotgun (WGS) entry which is preliminary data.</text>
</comment>
<dbReference type="Proteomes" id="UP000776700">
    <property type="component" value="Unassembled WGS sequence"/>
</dbReference>
<reference evidence="1" key="1">
    <citation type="journal article" date="2021" name="PeerJ">
        <title>Extensive microbial diversity within the chicken gut microbiome revealed by metagenomics and culture.</title>
        <authorList>
            <person name="Gilroy R."/>
            <person name="Ravi A."/>
            <person name="Getino M."/>
            <person name="Pursley I."/>
            <person name="Horton D.L."/>
            <person name="Alikhan N.F."/>
            <person name="Baker D."/>
            <person name="Gharbi K."/>
            <person name="Hall N."/>
            <person name="Watson M."/>
            <person name="Adriaenssens E.M."/>
            <person name="Foster-Nyarko E."/>
            <person name="Jarju S."/>
            <person name="Secka A."/>
            <person name="Antonio M."/>
            <person name="Oren A."/>
            <person name="Chaudhuri R.R."/>
            <person name="La Ragione R."/>
            <person name="Hildebrand F."/>
            <person name="Pallen M.J."/>
        </authorList>
    </citation>
    <scope>NUCLEOTIDE SEQUENCE</scope>
    <source>
        <strain evidence="1">1277</strain>
    </source>
</reference>